<feature type="compositionally biased region" description="Pro residues" evidence="15">
    <location>
        <begin position="14"/>
        <end position="25"/>
    </location>
</feature>
<evidence type="ECO:0000256" key="2">
    <source>
        <dbReference type="ARBA" id="ARBA00004167"/>
    </source>
</evidence>
<dbReference type="Proteomes" id="UP001293593">
    <property type="component" value="Unassembled WGS sequence"/>
</dbReference>
<comment type="similarity">
    <text evidence="13">Belongs to the RING-type zinc finger family. ATL subfamily.</text>
</comment>
<dbReference type="Pfam" id="PF13639">
    <property type="entry name" value="zf-RING_2"/>
    <property type="match status" value="1"/>
</dbReference>
<comment type="catalytic activity">
    <reaction evidence="1">
        <text>S-ubiquitinyl-[E2 ubiquitin-conjugating enzyme]-L-cysteine + [acceptor protein]-L-lysine = [E2 ubiquitin-conjugating enzyme]-L-cysteine + N(6)-ubiquitinyl-[acceptor protein]-L-lysine.</text>
        <dbReference type="EC" id="2.3.2.27"/>
    </reaction>
</comment>
<gene>
    <name evidence="18" type="ORF">QN277_026641</name>
</gene>
<evidence type="ECO:0000259" key="17">
    <source>
        <dbReference type="PROSITE" id="PS50089"/>
    </source>
</evidence>
<dbReference type="AlphaFoldDB" id="A0AAE1MKZ4"/>
<accession>A0AAE1MKZ4</accession>
<evidence type="ECO:0000256" key="14">
    <source>
        <dbReference type="PROSITE-ProRule" id="PRU00175"/>
    </source>
</evidence>
<evidence type="ECO:0000256" key="5">
    <source>
        <dbReference type="ARBA" id="ARBA00022679"/>
    </source>
</evidence>
<dbReference type="GO" id="GO:0061630">
    <property type="term" value="F:ubiquitin protein ligase activity"/>
    <property type="evidence" value="ECO:0007669"/>
    <property type="project" value="UniProtKB-EC"/>
</dbReference>
<dbReference type="FunFam" id="3.30.40.10:FF:000609">
    <property type="entry name" value="RING-H2 finger protein ATL1"/>
    <property type="match status" value="1"/>
</dbReference>
<evidence type="ECO:0000256" key="12">
    <source>
        <dbReference type="ARBA" id="ARBA00023136"/>
    </source>
</evidence>
<comment type="subcellular location">
    <subcellularLocation>
        <location evidence="2">Membrane</location>
        <topology evidence="2">Single-pass membrane protein</topology>
    </subcellularLocation>
</comment>
<dbReference type="PROSITE" id="PS50089">
    <property type="entry name" value="ZF_RING_2"/>
    <property type="match status" value="1"/>
</dbReference>
<organism evidence="18 19">
    <name type="scientific">Acacia crassicarpa</name>
    <name type="common">northern wattle</name>
    <dbReference type="NCBI Taxonomy" id="499986"/>
    <lineage>
        <taxon>Eukaryota</taxon>
        <taxon>Viridiplantae</taxon>
        <taxon>Streptophyta</taxon>
        <taxon>Embryophyta</taxon>
        <taxon>Tracheophyta</taxon>
        <taxon>Spermatophyta</taxon>
        <taxon>Magnoliopsida</taxon>
        <taxon>eudicotyledons</taxon>
        <taxon>Gunneridae</taxon>
        <taxon>Pentapetalae</taxon>
        <taxon>rosids</taxon>
        <taxon>fabids</taxon>
        <taxon>Fabales</taxon>
        <taxon>Fabaceae</taxon>
        <taxon>Caesalpinioideae</taxon>
        <taxon>mimosoid clade</taxon>
        <taxon>Acacieae</taxon>
        <taxon>Acacia</taxon>
    </lineage>
</organism>
<sequence>MADVQTPLILSSSSPPPPPSPPPSSSPNSGMTMLYYSLAVVGTAAIVLAIYNLIIIRRCSRSRQNGRGVGDNRAVEVVMGAAGSSSRSFECSNRNLLSSFRYKKEVEEKEEYECPVCLSVFEDGEEVRKLPGCNHSFHVICIDMWLYSHMDCPVCRTPVGLIERD</sequence>
<evidence type="ECO:0000256" key="11">
    <source>
        <dbReference type="ARBA" id="ARBA00022989"/>
    </source>
</evidence>
<keyword evidence="5" id="KW-0808">Transferase</keyword>
<evidence type="ECO:0000256" key="6">
    <source>
        <dbReference type="ARBA" id="ARBA00022692"/>
    </source>
</evidence>
<feature type="domain" description="RING-type" evidence="17">
    <location>
        <begin position="114"/>
        <end position="156"/>
    </location>
</feature>
<reference evidence="18" key="1">
    <citation type="submission" date="2023-10" db="EMBL/GenBank/DDBJ databases">
        <title>Chromosome-level genome of the transformable northern wattle, Acacia crassicarpa.</title>
        <authorList>
            <person name="Massaro I."/>
            <person name="Sinha N.R."/>
            <person name="Poethig S."/>
            <person name="Leichty A.R."/>
        </authorList>
    </citation>
    <scope>NUCLEOTIDE SEQUENCE</scope>
    <source>
        <strain evidence="18">Acra3RX</strain>
        <tissue evidence="18">Leaf</tissue>
    </source>
</reference>
<keyword evidence="19" id="KW-1185">Reference proteome</keyword>
<dbReference type="InterPro" id="IPR013083">
    <property type="entry name" value="Znf_RING/FYVE/PHD"/>
</dbReference>
<evidence type="ECO:0000313" key="19">
    <source>
        <dbReference type="Proteomes" id="UP001293593"/>
    </source>
</evidence>
<proteinExistence type="inferred from homology"/>
<evidence type="ECO:0000256" key="8">
    <source>
        <dbReference type="ARBA" id="ARBA00022771"/>
    </source>
</evidence>
<keyword evidence="11 16" id="KW-1133">Transmembrane helix</keyword>
<dbReference type="PANTHER" id="PTHR46913:SF1">
    <property type="entry name" value="RING-H2 FINGER PROTEIN ATL16"/>
    <property type="match status" value="1"/>
</dbReference>
<comment type="caution">
    <text evidence="18">The sequence shown here is derived from an EMBL/GenBank/DDBJ whole genome shotgun (WGS) entry which is preliminary data.</text>
</comment>
<evidence type="ECO:0000256" key="3">
    <source>
        <dbReference type="ARBA" id="ARBA00004906"/>
    </source>
</evidence>
<dbReference type="EMBL" id="JAWXYG010000008">
    <property type="protein sequence ID" value="KAK4265613.1"/>
    <property type="molecule type" value="Genomic_DNA"/>
</dbReference>
<keyword evidence="12 16" id="KW-0472">Membrane</keyword>
<dbReference type="GO" id="GO:0016567">
    <property type="term" value="P:protein ubiquitination"/>
    <property type="evidence" value="ECO:0007669"/>
    <property type="project" value="InterPro"/>
</dbReference>
<evidence type="ECO:0000256" key="9">
    <source>
        <dbReference type="ARBA" id="ARBA00022786"/>
    </source>
</evidence>
<evidence type="ECO:0000256" key="4">
    <source>
        <dbReference type="ARBA" id="ARBA00012483"/>
    </source>
</evidence>
<dbReference type="PANTHER" id="PTHR46913">
    <property type="entry name" value="RING-H2 FINGER PROTEIN ATL16"/>
    <property type="match status" value="1"/>
</dbReference>
<evidence type="ECO:0000256" key="13">
    <source>
        <dbReference type="ARBA" id="ARBA00024209"/>
    </source>
</evidence>
<keyword evidence="10" id="KW-0862">Zinc</keyword>
<evidence type="ECO:0000256" key="1">
    <source>
        <dbReference type="ARBA" id="ARBA00000900"/>
    </source>
</evidence>
<feature type="region of interest" description="Disordered" evidence="15">
    <location>
        <begin position="1"/>
        <end position="27"/>
    </location>
</feature>
<dbReference type="EC" id="2.3.2.27" evidence="4"/>
<keyword evidence="8 14" id="KW-0863">Zinc-finger</keyword>
<evidence type="ECO:0000256" key="10">
    <source>
        <dbReference type="ARBA" id="ARBA00022833"/>
    </source>
</evidence>
<keyword evidence="9" id="KW-0833">Ubl conjugation pathway</keyword>
<dbReference type="InterPro" id="IPR044600">
    <property type="entry name" value="ATL1/ATL16-like"/>
</dbReference>
<dbReference type="GO" id="GO:0016020">
    <property type="term" value="C:membrane"/>
    <property type="evidence" value="ECO:0007669"/>
    <property type="project" value="UniProtKB-SubCell"/>
</dbReference>
<evidence type="ECO:0000256" key="15">
    <source>
        <dbReference type="SAM" id="MobiDB-lite"/>
    </source>
</evidence>
<evidence type="ECO:0000256" key="16">
    <source>
        <dbReference type="SAM" id="Phobius"/>
    </source>
</evidence>
<name>A0AAE1MKZ4_9FABA</name>
<dbReference type="GO" id="GO:0008270">
    <property type="term" value="F:zinc ion binding"/>
    <property type="evidence" value="ECO:0007669"/>
    <property type="project" value="UniProtKB-KW"/>
</dbReference>
<dbReference type="SUPFAM" id="SSF57850">
    <property type="entry name" value="RING/U-box"/>
    <property type="match status" value="1"/>
</dbReference>
<dbReference type="CDD" id="cd16461">
    <property type="entry name" value="RING-H2_EL5-like"/>
    <property type="match status" value="1"/>
</dbReference>
<dbReference type="Gene3D" id="3.30.40.10">
    <property type="entry name" value="Zinc/RING finger domain, C3HC4 (zinc finger)"/>
    <property type="match status" value="1"/>
</dbReference>
<dbReference type="InterPro" id="IPR001841">
    <property type="entry name" value="Znf_RING"/>
</dbReference>
<protein>
    <recommendedName>
        <fullName evidence="4">RING-type E3 ubiquitin transferase</fullName>
        <ecNumber evidence="4">2.3.2.27</ecNumber>
    </recommendedName>
</protein>
<comment type="pathway">
    <text evidence="3">Protein modification; protein ubiquitination.</text>
</comment>
<dbReference type="SMART" id="SM00184">
    <property type="entry name" value="RING"/>
    <property type="match status" value="1"/>
</dbReference>
<feature type="transmembrane region" description="Helical" evidence="16">
    <location>
        <begin position="33"/>
        <end position="54"/>
    </location>
</feature>
<evidence type="ECO:0000313" key="18">
    <source>
        <dbReference type="EMBL" id="KAK4265613.1"/>
    </source>
</evidence>
<keyword evidence="7" id="KW-0479">Metal-binding</keyword>
<keyword evidence="6 16" id="KW-0812">Transmembrane</keyword>
<evidence type="ECO:0000256" key="7">
    <source>
        <dbReference type="ARBA" id="ARBA00022723"/>
    </source>
</evidence>